<comment type="caution">
    <text evidence="1">The sequence shown here is derived from an EMBL/GenBank/DDBJ whole genome shotgun (WGS) entry which is preliminary data.</text>
</comment>
<sequence length="163" mass="18462">MANNMVNVSPIAFTKYPSLSFFNYQPIISSRISSESLKNEVFGNAKKRVFLAPPPLAYNKKLHCEDFVDVNIVELVKEQNDEVEEEDFSFTNDETLLYSFNPLPLMFVAALPGAGTIRSLFGPFVELVKSWNLPDWLVHWGHPGNMVCILFDPFSLQTNTKIA</sequence>
<evidence type="ECO:0000313" key="1">
    <source>
        <dbReference type="EMBL" id="MCD7468811.1"/>
    </source>
</evidence>
<organism evidence="1 2">
    <name type="scientific">Datura stramonium</name>
    <name type="common">Jimsonweed</name>
    <name type="synonym">Common thornapple</name>
    <dbReference type="NCBI Taxonomy" id="4076"/>
    <lineage>
        <taxon>Eukaryota</taxon>
        <taxon>Viridiplantae</taxon>
        <taxon>Streptophyta</taxon>
        <taxon>Embryophyta</taxon>
        <taxon>Tracheophyta</taxon>
        <taxon>Spermatophyta</taxon>
        <taxon>Magnoliopsida</taxon>
        <taxon>eudicotyledons</taxon>
        <taxon>Gunneridae</taxon>
        <taxon>Pentapetalae</taxon>
        <taxon>asterids</taxon>
        <taxon>lamiids</taxon>
        <taxon>Solanales</taxon>
        <taxon>Solanaceae</taxon>
        <taxon>Solanoideae</taxon>
        <taxon>Datureae</taxon>
        <taxon>Datura</taxon>
    </lineage>
</organism>
<protein>
    <submittedName>
        <fullName evidence="1">Uncharacterized protein</fullName>
    </submittedName>
</protein>
<keyword evidence="2" id="KW-1185">Reference proteome</keyword>
<gene>
    <name evidence="1" type="ORF">HAX54_007304</name>
</gene>
<dbReference type="PANTHER" id="PTHR36738:SF1">
    <property type="entry name" value="EXPRESSED PROTEIN"/>
    <property type="match status" value="1"/>
</dbReference>
<name>A0ABS8TDC9_DATST</name>
<proteinExistence type="predicted"/>
<reference evidence="1 2" key="1">
    <citation type="journal article" date="2021" name="BMC Genomics">
        <title>Datura genome reveals duplications of psychoactive alkaloid biosynthetic genes and high mutation rate following tissue culture.</title>
        <authorList>
            <person name="Rajewski A."/>
            <person name="Carter-House D."/>
            <person name="Stajich J."/>
            <person name="Litt A."/>
        </authorList>
    </citation>
    <scope>NUCLEOTIDE SEQUENCE [LARGE SCALE GENOMIC DNA]</scope>
    <source>
        <strain evidence="1">AR-01</strain>
    </source>
</reference>
<dbReference type="EMBL" id="JACEIK010001375">
    <property type="protein sequence ID" value="MCD7468811.1"/>
    <property type="molecule type" value="Genomic_DNA"/>
</dbReference>
<dbReference type="Proteomes" id="UP000823775">
    <property type="component" value="Unassembled WGS sequence"/>
</dbReference>
<accession>A0ABS8TDC9</accession>
<evidence type="ECO:0000313" key="2">
    <source>
        <dbReference type="Proteomes" id="UP000823775"/>
    </source>
</evidence>
<dbReference type="PANTHER" id="PTHR36738">
    <property type="entry name" value="EXPRESSED PROTEIN"/>
    <property type="match status" value="1"/>
</dbReference>